<name>A0A8T1M2M9_CLOSI</name>
<sequence length="265" mass="30063">MRKKPSRSAEFVQNFKALASLLYSLLALPINQLNPPWALSRRQYIGENKTSPCRTFVYRSNSPGYHARSCALAVIYFIPSSELPAMVQQLGDIAQEGLLSELADSQMVSKHSVLVSSTGIVSKRHRYQMYPHSVDLERTKREREFAEVRYSTQKPINKNLDIDPVYQPLQPLEYTVCSASPGCYVLDLLAQLSFEAKSSHQENSSNQYRTLTNLPNPECKYSKKWVEIRSSAHDVRHQIQTFLYCHVGGASSTSISELLNVRDDD</sequence>
<organism evidence="1 2">
    <name type="scientific">Clonorchis sinensis</name>
    <name type="common">Chinese liver fluke</name>
    <dbReference type="NCBI Taxonomy" id="79923"/>
    <lineage>
        <taxon>Eukaryota</taxon>
        <taxon>Metazoa</taxon>
        <taxon>Spiralia</taxon>
        <taxon>Lophotrochozoa</taxon>
        <taxon>Platyhelminthes</taxon>
        <taxon>Trematoda</taxon>
        <taxon>Digenea</taxon>
        <taxon>Opisthorchiida</taxon>
        <taxon>Opisthorchiata</taxon>
        <taxon>Opisthorchiidae</taxon>
        <taxon>Clonorchis</taxon>
    </lineage>
</organism>
<protein>
    <submittedName>
        <fullName evidence="1">Uncharacterized protein</fullName>
    </submittedName>
</protein>
<evidence type="ECO:0000313" key="2">
    <source>
        <dbReference type="Proteomes" id="UP000286415"/>
    </source>
</evidence>
<comment type="caution">
    <text evidence="1">The sequence shown here is derived from an EMBL/GenBank/DDBJ whole genome shotgun (WGS) entry which is preliminary data.</text>
</comment>
<reference evidence="1 2" key="2">
    <citation type="journal article" date="2021" name="Genomics">
        <title>High-quality reference genome for Clonorchis sinensis.</title>
        <authorList>
            <person name="Young N.D."/>
            <person name="Stroehlein A.J."/>
            <person name="Kinkar L."/>
            <person name="Wang T."/>
            <person name="Sohn W.M."/>
            <person name="Chang B.C.H."/>
            <person name="Kaur P."/>
            <person name="Weisz D."/>
            <person name="Dudchenko O."/>
            <person name="Aiden E.L."/>
            <person name="Korhonen P.K."/>
            <person name="Gasser R.B."/>
        </authorList>
    </citation>
    <scope>NUCLEOTIDE SEQUENCE [LARGE SCALE GENOMIC DNA]</scope>
    <source>
        <strain evidence="1">Cs-k2</strain>
    </source>
</reference>
<gene>
    <name evidence="1" type="ORF">CSKR_110565</name>
</gene>
<accession>A0A8T1M2M9</accession>
<proteinExistence type="predicted"/>
<dbReference type="Proteomes" id="UP000286415">
    <property type="component" value="Unassembled WGS sequence"/>
</dbReference>
<evidence type="ECO:0000313" key="1">
    <source>
        <dbReference type="EMBL" id="KAG5443218.1"/>
    </source>
</evidence>
<dbReference type="EMBL" id="NIRI02000056">
    <property type="protein sequence ID" value="KAG5443218.1"/>
    <property type="molecule type" value="Genomic_DNA"/>
</dbReference>
<keyword evidence="2" id="KW-1185">Reference proteome</keyword>
<reference evidence="1 2" key="1">
    <citation type="journal article" date="2018" name="Biotechnol. Adv.">
        <title>Improved genomic resources and new bioinformatic workflow for the carcinogenic parasite Clonorchis sinensis: Biotechnological implications.</title>
        <authorList>
            <person name="Wang D."/>
            <person name="Korhonen P.K."/>
            <person name="Gasser R.B."/>
            <person name="Young N.D."/>
        </authorList>
    </citation>
    <scope>NUCLEOTIDE SEQUENCE [LARGE SCALE GENOMIC DNA]</scope>
    <source>
        <strain evidence="1">Cs-k2</strain>
    </source>
</reference>